<dbReference type="Proteomes" id="UP000652761">
    <property type="component" value="Unassembled WGS sequence"/>
</dbReference>
<gene>
    <name evidence="1" type="ORF">Taro_041230</name>
</gene>
<comment type="caution">
    <text evidence="1">The sequence shown here is derived from an EMBL/GenBank/DDBJ whole genome shotgun (WGS) entry which is preliminary data.</text>
</comment>
<protein>
    <submittedName>
        <fullName evidence="1">Uncharacterized protein</fullName>
    </submittedName>
</protein>
<name>A0A843WAY5_COLES</name>
<evidence type="ECO:0000313" key="2">
    <source>
        <dbReference type="Proteomes" id="UP000652761"/>
    </source>
</evidence>
<keyword evidence="2" id="KW-1185">Reference proteome</keyword>
<evidence type="ECO:0000313" key="1">
    <source>
        <dbReference type="EMBL" id="MQM08373.1"/>
    </source>
</evidence>
<accession>A0A843WAY5</accession>
<organism evidence="1 2">
    <name type="scientific">Colocasia esculenta</name>
    <name type="common">Wild taro</name>
    <name type="synonym">Arum esculentum</name>
    <dbReference type="NCBI Taxonomy" id="4460"/>
    <lineage>
        <taxon>Eukaryota</taxon>
        <taxon>Viridiplantae</taxon>
        <taxon>Streptophyta</taxon>
        <taxon>Embryophyta</taxon>
        <taxon>Tracheophyta</taxon>
        <taxon>Spermatophyta</taxon>
        <taxon>Magnoliopsida</taxon>
        <taxon>Liliopsida</taxon>
        <taxon>Araceae</taxon>
        <taxon>Aroideae</taxon>
        <taxon>Colocasieae</taxon>
        <taxon>Colocasia</taxon>
    </lineage>
</organism>
<dbReference type="EMBL" id="NMUH01004105">
    <property type="protein sequence ID" value="MQM08373.1"/>
    <property type="molecule type" value="Genomic_DNA"/>
</dbReference>
<reference evidence="1" key="1">
    <citation type="submission" date="2017-07" db="EMBL/GenBank/DDBJ databases">
        <title>Taro Niue Genome Assembly and Annotation.</title>
        <authorList>
            <person name="Atibalentja N."/>
            <person name="Keating K."/>
            <person name="Fields C.J."/>
        </authorList>
    </citation>
    <scope>NUCLEOTIDE SEQUENCE</scope>
    <source>
        <strain evidence="1">Niue_2</strain>
        <tissue evidence="1">Leaf</tissue>
    </source>
</reference>
<dbReference type="AlphaFoldDB" id="A0A843WAY5"/>
<sequence length="234" mass="26939">MPDIVFLPKLHSLVFDSSAGSHAFERCARVMGPQSAKQGCLPFFLRFIFREYHLGHISSEVLAPLISECERLSPIDWAKHYHQSALQLESVNSSLFKEGMLNLSAEAFLDLNSINPVPELYVQWASRYSAFFALKKDLHDHQIVYPITLDRFLQRASFGKSTYFRFTMDKDQYALFLETQRQLYIQRMIPSMGDSFTIAPGVFRQLFEDQEIKAWTIISQHASLLSPMVYLPSS</sequence>
<proteinExistence type="predicted"/>